<dbReference type="GO" id="GO:0044718">
    <property type="term" value="P:siderophore transmembrane transport"/>
    <property type="evidence" value="ECO:0007669"/>
    <property type="project" value="TreeGrafter"/>
</dbReference>
<dbReference type="Pfam" id="PF00593">
    <property type="entry name" value="TonB_dep_Rec_b-barrel"/>
    <property type="match status" value="1"/>
</dbReference>
<evidence type="ECO:0000256" key="7">
    <source>
        <dbReference type="ARBA" id="ARBA00023136"/>
    </source>
</evidence>
<comment type="subcellular location">
    <subcellularLocation>
        <location evidence="1 10">Cell outer membrane</location>
        <topology evidence="1 10">Multi-pass membrane protein</topology>
    </subcellularLocation>
</comment>
<keyword evidence="7 10" id="KW-0472">Membrane</keyword>
<evidence type="ECO:0000313" key="16">
    <source>
        <dbReference type="Proteomes" id="UP000236654"/>
    </source>
</evidence>
<evidence type="ECO:0000256" key="12">
    <source>
        <dbReference type="SAM" id="SignalP"/>
    </source>
</evidence>
<dbReference type="GO" id="GO:0015344">
    <property type="term" value="F:siderophore uptake transmembrane transporter activity"/>
    <property type="evidence" value="ECO:0007669"/>
    <property type="project" value="TreeGrafter"/>
</dbReference>
<dbReference type="Proteomes" id="UP000236654">
    <property type="component" value="Unassembled WGS sequence"/>
</dbReference>
<comment type="similarity">
    <text evidence="10 11">Belongs to the TonB-dependent receptor family.</text>
</comment>
<keyword evidence="16" id="KW-1185">Reference proteome</keyword>
<dbReference type="PANTHER" id="PTHR30069:SF29">
    <property type="entry name" value="HEMOGLOBIN AND HEMOGLOBIN-HAPTOGLOBIN-BINDING PROTEIN 1-RELATED"/>
    <property type="match status" value="1"/>
</dbReference>
<feature type="chain" id="PRO_5014116745" evidence="12">
    <location>
        <begin position="23"/>
        <end position="622"/>
    </location>
</feature>
<keyword evidence="8 15" id="KW-0675">Receptor</keyword>
<reference evidence="15 16" key="1">
    <citation type="submission" date="2017-12" db="EMBL/GenBank/DDBJ databases">
        <title>The draft genome sequence of Brumimicrobium saltpan LHR20.</title>
        <authorList>
            <person name="Do Z.-J."/>
            <person name="Luo H.-R."/>
        </authorList>
    </citation>
    <scope>NUCLEOTIDE SEQUENCE [LARGE SCALE GENOMIC DNA]</scope>
    <source>
        <strain evidence="15 16">LHR20</strain>
    </source>
</reference>
<evidence type="ECO:0000256" key="9">
    <source>
        <dbReference type="ARBA" id="ARBA00023237"/>
    </source>
</evidence>
<evidence type="ECO:0000259" key="13">
    <source>
        <dbReference type="Pfam" id="PF00593"/>
    </source>
</evidence>
<dbReference type="SUPFAM" id="SSF56935">
    <property type="entry name" value="Porins"/>
    <property type="match status" value="1"/>
</dbReference>
<keyword evidence="5 12" id="KW-0732">Signal</keyword>
<keyword evidence="2 10" id="KW-0813">Transport</keyword>
<feature type="domain" description="TonB-dependent receptor-like beta-barrel" evidence="13">
    <location>
        <begin position="185"/>
        <end position="593"/>
    </location>
</feature>
<feature type="signal peptide" evidence="12">
    <location>
        <begin position="1"/>
        <end position="22"/>
    </location>
</feature>
<feature type="domain" description="TonB-dependent receptor plug" evidence="14">
    <location>
        <begin position="44"/>
        <end position="150"/>
    </location>
</feature>
<dbReference type="EMBL" id="PJNI01000008">
    <property type="protein sequence ID" value="PKR80777.1"/>
    <property type="molecule type" value="Genomic_DNA"/>
</dbReference>
<evidence type="ECO:0000256" key="3">
    <source>
        <dbReference type="ARBA" id="ARBA00022452"/>
    </source>
</evidence>
<sequence>MNKLKTLIGFKMTLLLSFGAISQQDTTVYEEIIIQRNRLEIPINQATRNVDILTAKEIKTLPVRTVNELLSYVGGVDIRQRGPFGTQADISIDGGSFEQTLILINGVKMLDAQTAHNMMNIPIPLDAIQQVEVLKGPAARVYGVNALTGAINIVTKSAGKSFVAVNTYAGSSFQEKEAGDGDGIYGGGGIQLTGNFNTKKQNHLIALSQDLYNGQRYNTAQSNTKFFYNGKHKINNKHQLEWMGGYTYNDFGANGFYAAPGDINAHETVETGLFSVSSTHKVGRFKISPRISNRYNEDDYRYLGKDIDLARSKHYANAFMAEVNASVETSIGDFGLGWESRFDEINSSNISQHQRDNHGVSAEYKGVFWRKLIATAGAYVNYNSSYGWQVYPGLDLAYRFSPHWKVSASAGSGQRIPSFTDLYLNQAPENIGNPNIQPENAWAYEFNFTYKRKSFKMKGGYFYRSISDYIDWVRDMPSSPYSPINIGENLVHGIYGQIGQQFKFKKKHQLGYKVSYNYLQPSYQSSEDLQSKYILESLRHQLVIGLNYAYKDFSVQVNHRYIERELNTPYHLLSARINYDIKAFSVYADASNLLNAEYKEAGAVPMPPRWLTLGVRYVWKKK</sequence>
<dbReference type="InterPro" id="IPR037066">
    <property type="entry name" value="Plug_dom_sf"/>
</dbReference>
<evidence type="ECO:0000256" key="4">
    <source>
        <dbReference type="ARBA" id="ARBA00022692"/>
    </source>
</evidence>
<dbReference type="InterPro" id="IPR039426">
    <property type="entry name" value="TonB-dep_rcpt-like"/>
</dbReference>
<dbReference type="Pfam" id="PF07715">
    <property type="entry name" value="Plug"/>
    <property type="match status" value="1"/>
</dbReference>
<dbReference type="AlphaFoldDB" id="A0A2I0R2I3"/>
<dbReference type="PANTHER" id="PTHR30069">
    <property type="entry name" value="TONB-DEPENDENT OUTER MEMBRANE RECEPTOR"/>
    <property type="match status" value="1"/>
</dbReference>
<gene>
    <name evidence="15" type="ORF">CW751_08375</name>
</gene>
<evidence type="ECO:0000256" key="6">
    <source>
        <dbReference type="ARBA" id="ARBA00023077"/>
    </source>
</evidence>
<dbReference type="RefSeq" id="WP_101334559.1">
    <property type="nucleotide sequence ID" value="NZ_PJNI01000008.1"/>
</dbReference>
<dbReference type="OrthoDB" id="9758472at2"/>
<accession>A0A2I0R2I3</accession>
<evidence type="ECO:0000313" key="15">
    <source>
        <dbReference type="EMBL" id="PKR80777.1"/>
    </source>
</evidence>
<keyword evidence="6 11" id="KW-0798">TonB box</keyword>
<dbReference type="Gene3D" id="2.170.130.10">
    <property type="entry name" value="TonB-dependent receptor, plug domain"/>
    <property type="match status" value="1"/>
</dbReference>
<evidence type="ECO:0000259" key="14">
    <source>
        <dbReference type="Pfam" id="PF07715"/>
    </source>
</evidence>
<dbReference type="GO" id="GO:0009279">
    <property type="term" value="C:cell outer membrane"/>
    <property type="evidence" value="ECO:0007669"/>
    <property type="project" value="UniProtKB-SubCell"/>
</dbReference>
<protein>
    <submittedName>
        <fullName evidence="15">TonB-dependent receptor</fullName>
    </submittedName>
</protein>
<evidence type="ECO:0000256" key="8">
    <source>
        <dbReference type="ARBA" id="ARBA00023170"/>
    </source>
</evidence>
<evidence type="ECO:0000256" key="1">
    <source>
        <dbReference type="ARBA" id="ARBA00004571"/>
    </source>
</evidence>
<evidence type="ECO:0000256" key="11">
    <source>
        <dbReference type="RuleBase" id="RU003357"/>
    </source>
</evidence>
<keyword evidence="4 10" id="KW-0812">Transmembrane</keyword>
<dbReference type="InterPro" id="IPR036942">
    <property type="entry name" value="Beta-barrel_TonB_sf"/>
</dbReference>
<evidence type="ECO:0000256" key="5">
    <source>
        <dbReference type="ARBA" id="ARBA00022729"/>
    </source>
</evidence>
<keyword evidence="3 10" id="KW-1134">Transmembrane beta strand</keyword>
<dbReference type="Gene3D" id="2.40.170.20">
    <property type="entry name" value="TonB-dependent receptor, beta-barrel domain"/>
    <property type="match status" value="1"/>
</dbReference>
<organism evidence="15 16">
    <name type="scientific">Brumimicrobium salinarum</name>
    <dbReference type="NCBI Taxonomy" id="2058658"/>
    <lineage>
        <taxon>Bacteria</taxon>
        <taxon>Pseudomonadati</taxon>
        <taxon>Bacteroidota</taxon>
        <taxon>Flavobacteriia</taxon>
        <taxon>Flavobacteriales</taxon>
        <taxon>Crocinitomicaceae</taxon>
        <taxon>Brumimicrobium</taxon>
    </lineage>
</organism>
<proteinExistence type="inferred from homology"/>
<evidence type="ECO:0000256" key="2">
    <source>
        <dbReference type="ARBA" id="ARBA00022448"/>
    </source>
</evidence>
<dbReference type="InterPro" id="IPR012910">
    <property type="entry name" value="Plug_dom"/>
</dbReference>
<comment type="caution">
    <text evidence="15">The sequence shown here is derived from an EMBL/GenBank/DDBJ whole genome shotgun (WGS) entry which is preliminary data.</text>
</comment>
<dbReference type="PROSITE" id="PS52016">
    <property type="entry name" value="TONB_DEPENDENT_REC_3"/>
    <property type="match status" value="1"/>
</dbReference>
<name>A0A2I0R2I3_9FLAO</name>
<keyword evidence="9 10" id="KW-0998">Cell outer membrane</keyword>
<dbReference type="InterPro" id="IPR000531">
    <property type="entry name" value="Beta-barrel_TonB"/>
</dbReference>
<evidence type="ECO:0000256" key="10">
    <source>
        <dbReference type="PROSITE-ProRule" id="PRU01360"/>
    </source>
</evidence>